<evidence type="ECO:0000256" key="1">
    <source>
        <dbReference type="ARBA" id="ARBA00004651"/>
    </source>
</evidence>
<dbReference type="Pfam" id="PF13440">
    <property type="entry name" value="Polysacc_synt_3"/>
    <property type="match status" value="1"/>
</dbReference>
<evidence type="ECO:0000313" key="8">
    <source>
        <dbReference type="EMBL" id="ABB32410.1"/>
    </source>
</evidence>
<keyword evidence="6 7" id="KW-0472">Membrane</keyword>
<reference evidence="8 9" key="2">
    <citation type="journal article" date="2009" name="BMC Microbiol.">
        <title>The genome sequence of Geobacter metallireducens: features of metabolism, physiology and regulation common and dissimilar to Geobacter sulfurreducens.</title>
        <authorList>
            <person name="Aklujkar M."/>
            <person name="Krushkal J."/>
            <person name="DiBartolo G."/>
            <person name="Lapidus A."/>
            <person name="Land M.L."/>
            <person name="Lovley D.R."/>
        </authorList>
    </citation>
    <scope>NUCLEOTIDE SEQUENCE [LARGE SCALE GENOMIC DNA]</scope>
    <source>
        <strain evidence="9">ATCC 53774 / DSM 7210 / GS-15</strain>
    </source>
</reference>
<feature type="transmembrane region" description="Helical" evidence="7">
    <location>
        <begin position="243"/>
        <end position="264"/>
    </location>
</feature>
<feature type="transmembrane region" description="Helical" evidence="7">
    <location>
        <begin position="326"/>
        <end position="346"/>
    </location>
</feature>
<proteinExistence type="inferred from homology"/>
<evidence type="ECO:0000256" key="5">
    <source>
        <dbReference type="ARBA" id="ARBA00022989"/>
    </source>
</evidence>
<dbReference type="PANTHER" id="PTHR30250">
    <property type="entry name" value="PST FAMILY PREDICTED COLANIC ACID TRANSPORTER"/>
    <property type="match status" value="1"/>
</dbReference>
<dbReference type="GO" id="GO:0005886">
    <property type="term" value="C:plasma membrane"/>
    <property type="evidence" value="ECO:0007669"/>
    <property type="project" value="UniProtKB-SubCell"/>
</dbReference>
<reference evidence="8 9" key="1">
    <citation type="submission" date="2005-10" db="EMBL/GenBank/DDBJ databases">
        <title>Complete sequence of Geobacter metallireducens GS-15.</title>
        <authorList>
            <consortium name="US DOE Joint Genome Institute"/>
            <person name="Copeland A."/>
            <person name="Lucas S."/>
            <person name="Lapidus A."/>
            <person name="Barry K."/>
            <person name="Detter J.C."/>
            <person name="Glavina T."/>
            <person name="Hammon N."/>
            <person name="Israni S."/>
            <person name="Pitluck S."/>
            <person name="Di Bartolo G."/>
            <person name="Chain P."/>
            <person name="Schmutz J."/>
            <person name="Larimer F."/>
            <person name="Land M."/>
            <person name="Kyrpides N."/>
            <person name="Ivanova N."/>
            <person name="Richardson P."/>
        </authorList>
    </citation>
    <scope>NUCLEOTIDE SEQUENCE [LARGE SCALE GENOMIC DNA]</scope>
    <source>
        <strain evidence="9">ATCC 53774 / DSM 7210 / GS-15</strain>
    </source>
</reference>
<keyword evidence="9" id="KW-1185">Reference proteome</keyword>
<feature type="transmembrane region" description="Helical" evidence="7">
    <location>
        <begin position="152"/>
        <end position="173"/>
    </location>
</feature>
<feature type="transmembrane region" description="Helical" evidence="7">
    <location>
        <begin position="285"/>
        <end position="306"/>
    </location>
</feature>
<dbReference type="EMBL" id="CP000148">
    <property type="protein sequence ID" value="ABB32410.1"/>
    <property type="molecule type" value="Genomic_DNA"/>
</dbReference>
<dbReference type="KEGG" id="gme:Gmet_2181"/>
<feature type="transmembrane region" description="Helical" evidence="7">
    <location>
        <begin position="209"/>
        <end position="227"/>
    </location>
</feature>
<dbReference type="PANTHER" id="PTHR30250:SF10">
    <property type="entry name" value="LIPOPOLYSACCHARIDE BIOSYNTHESIS PROTEIN WZXC"/>
    <property type="match status" value="1"/>
</dbReference>
<dbReference type="HOGENOM" id="CLU_026911_5_2_7"/>
<feature type="transmembrane region" description="Helical" evidence="7">
    <location>
        <begin position="179"/>
        <end position="197"/>
    </location>
</feature>
<evidence type="ECO:0000256" key="7">
    <source>
        <dbReference type="SAM" id="Phobius"/>
    </source>
</evidence>
<protein>
    <submittedName>
        <fullName evidence="8">Undecaprenyl-diphospho-oligosaccharide flippase</fullName>
    </submittedName>
</protein>
<feature type="transmembrane region" description="Helical" evidence="7">
    <location>
        <begin position="85"/>
        <end position="107"/>
    </location>
</feature>
<feature type="transmembrane region" description="Helical" evidence="7">
    <location>
        <begin position="443"/>
        <end position="466"/>
    </location>
</feature>
<name>Q39TL4_GEOMG</name>
<feature type="transmembrane region" description="Helical" evidence="7">
    <location>
        <begin position="113"/>
        <end position="132"/>
    </location>
</feature>
<comment type="subcellular location">
    <subcellularLocation>
        <location evidence="1">Cell membrane</location>
        <topology evidence="1">Multi-pass membrane protein</topology>
    </subcellularLocation>
</comment>
<keyword evidence="3" id="KW-1003">Cell membrane</keyword>
<evidence type="ECO:0000256" key="2">
    <source>
        <dbReference type="ARBA" id="ARBA00007430"/>
    </source>
</evidence>
<evidence type="ECO:0000256" key="6">
    <source>
        <dbReference type="ARBA" id="ARBA00023136"/>
    </source>
</evidence>
<organism evidence="8 9">
    <name type="scientific">Geobacter metallireducens (strain ATCC 53774 / DSM 7210 / GS-15)</name>
    <dbReference type="NCBI Taxonomy" id="269799"/>
    <lineage>
        <taxon>Bacteria</taxon>
        <taxon>Pseudomonadati</taxon>
        <taxon>Thermodesulfobacteriota</taxon>
        <taxon>Desulfuromonadia</taxon>
        <taxon>Geobacterales</taxon>
        <taxon>Geobacteraceae</taxon>
        <taxon>Geobacter</taxon>
    </lineage>
</organism>
<dbReference type="RefSeq" id="WP_011365939.1">
    <property type="nucleotide sequence ID" value="NC_007517.1"/>
</dbReference>
<feature type="transmembrane region" description="Helical" evidence="7">
    <location>
        <begin position="384"/>
        <end position="404"/>
    </location>
</feature>
<feature type="transmembrane region" description="Helical" evidence="7">
    <location>
        <begin position="358"/>
        <end position="378"/>
    </location>
</feature>
<evidence type="ECO:0000313" key="9">
    <source>
        <dbReference type="Proteomes" id="UP000007073"/>
    </source>
</evidence>
<keyword evidence="4 7" id="KW-0812">Transmembrane</keyword>
<evidence type="ECO:0000256" key="4">
    <source>
        <dbReference type="ARBA" id="ARBA00022692"/>
    </source>
</evidence>
<feature type="transmembrane region" description="Helical" evidence="7">
    <location>
        <begin position="12"/>
        <end position="37"/>
    </location>
</feature>
<dbReference type="eggNOG" id="COG2244">
    <property type="taxonomic scope" value="Bacteria"/>
</dbReference>
<accession>Q39TL4</accession>
<feature type="transmembrane region" description="Helical" evidence="7">
    <location>
        <begin position="416"/>
        <end position="437"/>
    </location>
</feature>
<comment type="similarity">
    <text evidence="2">Belongs to the polysaccharide synthase family.</text>
</comment>
<dbReference type="STRING" id="269799.Gmet_2181"/>
<dbReference type="AlphaFoldDB" id="Q39TL4"/>
<evidence type="ECO:0000256" key="3">
    <source>
        <dbReference type="ARBA" id="ARBA00022475"/>
    </source>
</evidence>
<gene>
    <name evidence="8" type="ordered locus">Gmet_2181</name>
</gene>
<feature type="transmembrane region" description="Helical" evidence="7">
    <location>
        <begin position="43"/>
        <end position="64"/>
    </location>
</feature>
<dbReference type="InterPro" id="IPR050833">
    <property type="entry name" value="Poly_Biosynth_Transport"/>
</dbReference>
<dbReference type="CDD" id="cd13127">
    <property type="entry name" value="MATE_tuaB_like"/>
    <property type="match status" value="1"/>
</dbReference>
<dbReference type="Proteomes" id="UP000007073">
    <property type="component" value="Chromosome"/>
</dbReference>
<sequence>MHRELIAKTVNNIGYNSIATILAAIIQFVTTIYLARILTPQDYGIVGFAQIFSNFMIQFCDFGINNAVVQKKEIDSTTLYTAFTLKVILSLIIFALIIIAAPLSYYFNGQHEIPTVIRALSLNFLISIFIFLPQVVLTRNLDYKKLVGPQTLALVGSSICSVYMAYLGFGYWSVVGASLLSNLLNAAMLVIIKPVSLRVVFDSSIARQLLGFGWSLLLPGIIVFVIFNTDNFLIGSLSGIEQLGYYSIAFNWGSMVCVLMGGMFHKVLFPTFSKLQYETSSMKKAYLTSLQYIAFLAVPANAILFIEGREFLFYILGRGTDRWLPAVITFQIFCLYGVLRSLLEPIGNVVMGIGKPQLFMKAILIVTVVELSLIYPAINYYGIEGVAIAVTLAYATQYFVYIPIIKREINVDLAEFVDVIKLPIASVVVMGIAMTLLKQAIHMTPVLLIINSVFGIIVYLVFFILADRGKLFREIRTVFLHS</sequence>
<keyword evidence="5 7" id="KW-1133">Transmembrane helix</keyword>